<proteinExistence type="predicted"/>
<dbReference type="STRING" id="307972.A0A2G8L2K5"/>
<accession>A0A2G8L2K5</accession>
<keyword evidence="4" id="KW-1185">Reference proteome</keyword>
<dbReference type="PANTHER" id="PTHR46260">
    <property type="entry name" value="RING-TYPE DOMAIN-CONTAINING PROTEIN"/>
    <property type="match status" value="1"/>
</dbReference>
<evidence type="ECO:0000256" key="2">
    <source>
        <dbReference type="ARBA" id="ARBA00022737"/>
    </source>
</evidence>
<evidence type="ECO:0000313" key="4">
    <source>
        <dbReference type="Proteomes" id="UP000230750"/>
    </source>
</evidence>
<dbReference type="AlphaFoldDB" id="A0A2G8L2K5"/>
<keyword evidence="2" id="KW-0677">Repeat</keyword>
<evidence type="ECO:0000256" key="1">
    <source>
        <dbReference type="ARBA" id="ARBA00022441"/>
    </source>
</evidence>
<reference evidence="3 4" key="1">
    <citation type="journal article" date="2017" name="PLoS Biol.">
        <title>The sea cucumber genome provides insights into morphological evolution and visceral regeneration.</title>
        <authorList>
            <person name="Zhang X."/>
            <person name="Sun L."/>
            <person name="Yuan J."/>
            <person name="Sun Y."/>
            <person name="Gao Y."/>
            <person name="Zhang L."/>
            <person name="Li S."/>
            <person name="Dai H."/>
            <person name="Hamel J.F."/>
            <person name="Liu C."/>
            <person name="Yu Y."/>
            <person name="Liu S."/>
            <person name="Lin W."/>
            <person name="Guo K."/>
            <person name="Jin S."/>
            <person name="Xu P."/>
            <person name="Storey K.B."/>
            <person name="Huan P."/>
            <person name="Zhang T."/>
            <person name="Zhou Y."/>
            <person name="Zhang J."/>
            <person name="Lin C."/>
            <person name="Li X."/>
            <person name="Xing L."/>
            <person name="Huo D."/>
            <person name="Sun M."/>
            <person name="Wang L."/>
            <person name="Mercier A."/>
            <person name="Li F."/>
            <person name="Yang H."/>
            <person name="Xiang J."/>
        </authorList>
    </citation>
    <scope>NUCLEOTIDE SEQUENCE [LARGE SCALE GENOMIC DNA]</scope>
    <source>
        <strain evidence="3">Shaxun</strain>
        <tissue evidence="3">Muscle</tissue>
    </source>
</reference>
<gene>
    <name evidence="3" type="ORF">BSL78_08617</name>
</gene>
<protein>
    <submittedName>
        <fullName evidence="3">Putative kelch domain-containing protein 8A</fullName>
    </submittedName>
</protein>
<dbReference type="InterPro" id="IPR006652">
    <property type="entry name" value="Kelch_1"/>
</dbReference>
<dbReference type="PANTHER" id="PTHR46260:SF3">
    <property type="entry name" value="RING-TYPE DOMAIN-CONTAINING PROTEIN"/>
    <property type="match status" value="1"/>
</dbReference>
<dbReference type="InterPro" id="IPR051746">
    <property type="entry name" value="Kelch_domain_containing_8"/>
</dbReference>
<dbReference type="OrthoDB" id="8185403at2759"/>
<dbReference type="Pfam" id="PF01344">
    <property type="entry name" value="Kelch_1"/>
    <property type="match status" value="2"/>
</dbReference>
<dbReference type="SUPFAM" id="SSF117281">
    <property type="entry name" value="Kelch motif"/>
    <property type="match status" value="2"/>
</dbReference>
<dbReference type="EMBL" id="MRZV01000247">
    <property type="protein sequence ID" value="PIK54483.1"/>
    <property type="molecule type" value="Genomic_DNA"/>
</dbReference>
<dbReference type="InterPro" id="IPR015915">
    <property type="entry name" value="Kelch-typ_b-propeller"/>
</dbReference>
<keyword evidence="1" id="KW-0880">Kelch repeat</keyword>
<dbReference type="Proteomes" id="UP000230750">
    <property type="component" value="Unassembled WGS sequence"/>
</dbReference>
<name>A0A2G8L2K5_STIJA</name>
<dbReference type="SMART" id="SM00612">
    <property type="entry name" value="Kelch"/>
    <property type="match status" value="5"/>
</dbReference>
<organism evidence="3 4">
    <name type="scientific">Stichopus japonicus</name>
    <name type="common">Sea cucumber</name>
    <dbReference type="NCBI Taxonomy" id="307972"/>
    <lineage>
        <taxon>Eukaryota</taxon>
        <taxon>Metazoa</taxon>
        <taxon>Echinodermata</taxon>
        <taxon>Eleutherozoa</taxon>
        <taxon>Echinozoa</taxon>
        <taxon>Holothuroidea</taxon>
        <taxon>Aspidochirotacea</taxon>
        <taxon>Aspidochirotida</taxon>
        <taxon>Stichopodidae</taxon>
        <taxon>Apostichopus</taxon>
    </lineage>
</organism>
<sequence>MAARSKYKWQKLPPMPTRRVYSTVIEADGLLFVIGGCDARGDALDVFECYIPKKKKWMRLLNIPTKRAAPAVVAIEKQIVVIGGLGGANDPTDAVEVYDIGKKCWITDKKNMGEELQGVTAVVHRNKPLVVGGMRRDSNPTEKCSVLDLEENCWKELPDILTPRYAASVHLNGDKIYVLIMNAPVHVEFSGGRQGKLPCASLEMMDLSVKPSPSWTTLKDIPVAGVFPAFVMTDSKFYVLGGLKKKVIEGFHDEFQEYDVEKDEWNQLTVLPRGRSDFGAGMIDGKIIIVGGITSMKTPLTDVAVYEPEEKKWVNQVDIPTARGSGSSYTYQGKLMIVGGFTVSGLSNAVEMVGPS</sequence>
<comment type="caution">
    <text evidence="3">The sequence shown here is derived from an EMBL/GenBank/DDBJ whole genome shotgun (WGS) entry which is preliminary data.</text>
</comment>
<dbReference type="Gene3D" id="2.120.10.80">
    <property type="entry name" value="Kelch-type beta propeller"/>
    <property type="match status" value="2"/>
</dbReference>
<dbReference type="Pfam" id="PF24681">
    <property type="entry name" value="Kelch_KLHDC2_KLHL20_DRC7"/>
    <property type="match status" value="1"/>
</dbReference>
<evidence type="ECO:0000313" key="3">
    <source>
        <dbReference type="EMBL" id="PIK54483.1"/>
    </source>
</evidence>